<evidence type="ECO:0000259" key="2">
    <source>
        <dbReference type="Pfam" id="PF08718"/>
    </source>
</evidence>
<reference evidence="3" key="1">
    <citation type="submission" date="2022-03" db="EMBL/GenBank/DDBJ databases">
        <title>Draft genome sequence of Aduncisulcus paluster, a free-living microaerophilic Fornicata.</title>
        <authorList>
            <person name="Yuyama I."/>
            <person name="Kume K."/>
            <person name="Tamura T."/>
            <person name="Inagaki Y."/>
            <person name="Hashimoto T."/>
        </authorList>
    </citation>
    <scope>NUCLEOTIDE SEQUENCE</scope>
    <source>
        <strain evidence="3">NY0171</strain>
    </source>
</reference>
<name>A0ABQ5K7T6_9EUKA</name>
<sequence>MEKNIAADILELWDKYDGSMEKYDIVSCVKGCYLIHEFFVTLGVPAMHPVANTIKTSCDSLEKIYEGDETKMIGVQSILEEVAKDRKGKRVMTQYQKAALALVHVMEFILTFLKNSVLEEGKFDSPKAAGRAAYADTLSKHHNWAVKKIYNAGMAACPNLNSICCGLFRHKKGTMDVTEAHKAYVKEHIAICIGKGEPLLATLASGLDFEVKEE</sequence>
<evidence type="ECO:0000256" key="1">
    <source>
        <dbReference type="ARBA" id="ARBA00022448"/>
    </source>
</evidence>
<dbReference type="Pfam" id="PF08718">
    <property type="entry name" value="GLTP"/>
    <property type="match status" value="1"/>
</dbReference>
<keyword evidence="4" id="KW-1185">Reference proteome</keyword>
<gene>
    <name evidence="3" type="ORF">ADUPG1_013877</name>
</gene>
<dbReference type="InterPro" id="IPR036497">
    <property type="entry name" value="GLTP_sf"/>
</dbReference>
<protein>
    <recommendedName>
        <fullName evidence="2">Glycolipid transfer protein domain-containing protein</fullName>
    </recommendedName>
</protein>
<evidence type="ECO:0000313" key="4">
    <source>
        <dbReference type="Proteomes" id="UP001057375"/>
    </source>
</evidence>
<accession>A0ABQ5K7T6</accession>
<evidence type="ECO:0000313" key="3">
    <source>
        <dbReference type="EMBL" id="GKT27514.1"/>
    </source>
</evidence>
<comment type="caution">
    <text evidence="3">The sequence shown here is derived from an EMBL/GenBank/DDBJ whole genome shotgun (WGS) entry which is preliminary data.</text>
</comment>
<dbReference type="PANTHER" id="PTHR10219:SF25">
    <property type="entry name" value="PLECKSTRIN HOMOLOGY DOMAIN-CONTAINING FAMILY A MEMBER 8"/>
    <property type="match status" value="1"/>
</dbReference>
<keyword evidence="1" id="KW-0813">Transport</keyword>
<dbReference type="SUPFAM" id="SSF110004">
    <property type="entry name" value="Glycolipid transfer protein, GLTP"/>
    <property type="match status" value="1"/>
</dbReference>
<dbReference type="EMBL" id="BQXS01012750">
    <property type="protein sequence ID" value="GKT27514.1"/>
    <property type="molecule type" value="Genomic_DNA"/>
</dbReference>
<dbReference type="Gene3D" id="1.10.3520.10">
    <property type="entry name" value="Glycolipid transfer protein"/>
    <property type="match status" value="1"/>
</dbReference>
<proteinExistence type="predicted"/>
<dbReference type="PANTHER" id="PTHR10219">
    <property type="entry name" value="GLYCOLIPID TRANSFER PROTEIN-RELATED"/>
    <property type="match status" value="1"/>
</dbReference>
<dbReference type="InterPro" id="IPR014830">
    <property type="entry name" value="Glycolipid_transfer_prot_dom"/>
</dbReference>
<feature type="domain" description="Glycolipid transfer protein" evidence="2">
    <location>
        <begin position="29"/>
        <end position="161"/>
    </location>
</feature>
<dbReference type="Proteomes" id="UP001057375">
    <property type="component" value="Unassembled WGS sequence"/>
</dbReference>
<organism evidence="3 4">
    <name type="scientific">Aduncisulcus paluster</name>
    <dbReference type="NCBI Taxonomy" id="2918883"/>
    <lineage>
        <taxon>Eukaryota</taxon>
        <taxon>Metamonada</taxon>
        <taxon>Carpediemonas-like organisms</taxon>
        <taxon>Aduncisulcus</taxon>
    </lineage>
</organism>